<evidence type="ECO:0000256" key="1">
    <source>
        <dbReference type="SAM" id="MobiDB-lite"/>
    </source>
</evidence>
<feature type="compositionally biased region" description="Low complexity" evidence="1">
    <location>
        <begin position="42"/>
        <end position="51"/>
    </location>
</feature>
<reference evidence="2 3" key="1">
    <citation type="journal article" date="2018" name="Sci. Rep.">
        <title>Genome sequence of the cauliflower mushroom Sparassis crispa (Hanabiratake) and its association with beneficial usage.</title>
        <authorList>
            <person name="Kiyama R."/>
            <person name="Furutani Y."/>
            <person name="Kawaguchi K."/>
            <person name="Nakanishi T."/>
        </authorList>
    </citation>
    <scope>NUCLEOTIDE SEQUENCE [LARGE SCALE GENOMIC DNA]</scope>
</reference>
<dbReference type="InterPro" id="IPR011333">
    <property type="entry name" value="SKP1/BTB/POZ_sf"/>
</dbReference>
<dbReference type="InParanoid" id="A0A401G9H7"/>
<name>A0A401G9H7_9APHY</name>
<feature type="region of interest" description="Disordered" evidence="1">
    <location>
        <begin position="1"/>
        <end position="59"/>
    </location>
</feature>
<dbReference type="AlphaFoldDB" id="A0A401G9H7"/>
<evidence type="ECO:0008006" key="4">
    <source>
        <dbReference type="Google" id="ProtNLM"/>
    </source>
</evidence>
<feature type="region of interest" description="Disordered" evidence="1">
    <location>
        <begin position="192"/>
        <end position="225"/>
    </location>
</feature>
<feature type="region of interest" description="Disordered" evidence="1">
    <location>
        <begin position="89"/>
        <end position="148"/>
    </location>
</feature>
<gene>
    <name evidence="2" type="ORF">SCP_0200210</name>
</gene>
<feature type="compositionally biased region" description="Basic and acidic residues" evidence="1">
    <location>
        <begin position="206"/>
        <end position="217"/>
    </location>
</feature>
<dbReference type="OrthoDB" id="2746456at2759"/>
<protein>
    <recommendedName>
        <fullName evidence="4">BTB domain-containing protein</fullName>
    </recommendedName>
</protein>
<accession>A0A401G9H7</accession>
<feature type="compositionally biased region" description="Basic residues" evidence="1">
    <location>
        <begin position="1"/>
        <end position="16"/>
    </location>
</feature>
<dbReference type="GeneID" id="38775741"/>
<sequence length="585" mass="65560">MEEVGKRRRVDRRRSAHWPSCIHSASDDTRPRVTSDPLDPMSSTSSDTYADSDTRGSCQRCAKRDIPCIRSRGIRKPCYECRDRHEGCTLPDGTPYRRRAEPDDSSDDDEYSDDDDETSRSASSTSLERDVERPASAPVVAEGQRMERVTTDEPVKGVFRTKVIFKGDKPTQVNIPTLLPIFRIGPPRGVPRTDMLFEPSKRSKLSKSDVERRRLSESSKPAGRSLVPFVTTDSAYGDLEKDEDVGRVTEKRAATAAPAPVSGQATSAKRPRVGFESPLYSLSTSGSPVRHPDFWLRDGSVVIRVGSFLFKLHGSRLEQESKFFAHLFSNARSGQKTIDGCPPYETHVVSSSDFAVLLKAMDGGITYALNPPPFHTLAKLLRTAHTLQCTKFTTYASNVLRTTWPSDPASLTPERTPYAAETIALARKCAVPEVLKRAYYELLRTPNFGQAHDEEDDVSPLGVQDYSRLTTVREKLQAEWMQIVSAPPDHSHSQLASWAEHEALKSRRHCEQAHANGAEMWVQAVVQKPVFTEGLLDPLCALQTLVDIDWSALGYCAHCVDRWRTAWRKRRERIWTDLDAWLGLS</sequence>
<organism evidence="2 3">
    <name type="scientific">Sparassis crispa</name>
    <dbReference type="NCBI Taxonomy" id="139825"/>
    <lineage>
        <taxon>Eukaryota</taxon>
        <taxon>Fungi</taxon>
        <taxon>Dikarya</taxon>
        <taxon>Basidiomycota</taxon>
        <taxon>Agaricomycotina</taxon>
        <taxon>Agaricomycetes</taxon>
        <taxon>Polyporales</taxon>
        <taxon>Sparassidaceae</taxon>
        <taxon>Sparassis</taxon>
    </lineage>
</organism>
<dbReference type="Gene3D" id="3.30.710.10">
    <property type="entry name" value="Potassium Channel Kv1.1, Chain A"/>
    <property type="match status" value="1"/>
</dbReference>
<keyword evidence="3" id="KW-1185">Reference proteome</keyword>
<dbReference type="Proteomes" id="UP000287166">
    <property type="component" value="Unassembled WGS sequence"/>
</dbReference>
<comment type="caution">
    <text evidence="2">The sequence shown here is derived from an EMBL/GenBank/DDBJ whole genome shotgun (WGS) entry which is preliminary data.</text>
</comment>
<dbReference type="RefSeq" id="XP_027609737.1">
    <property type="nucleotide sequence ID" value="XM_027753936.1"/>
</dbReference>
<evidence type="ECO:0000313" key="3">
    <source>
        <dbReference type="Proteomes" id="UP000287166"/>
    </source>
</evidence>
<evidence type="ECO:0000313" key="2">
    <source>
        <dbReference type="EMBL" id="GBE78824.1"/>
    </source>
</evidence>
<proteinExistence type="predicted"/>
<dbReference type="EMBL" id="BFAD01000002">
    <property type="protein sequence ID" value="GBE78824.1"/>
    <property type="molecule type" value="Genomic_DNA"/>
</dbReference>
<feature type="compositionally biased region" description="Acidic residues" evidence="1">
    <location>
        <begin position="103"/>
        <end position="117"/>
    </location>
</feature>